<dbReference type="InterPro" id="IPR002514">
    <property type="entry name" value="Transposase_8"/>
</dbReference>
<dbReference type="InterPro" id="IPR010921">
    <property type="entry name" value="Trp_repressor/repl_initiator"/>
</dbReference>
<proteinExistence type="inferred from homology"/>
<dbReference type="Proteomes" id="UP000190044">
    <property type="component" value="Unassembled WGS sequence"/>
</dbReference>
<dbReference type="SUPFAM" id="SSF48295">
    <property type="entry name" value="TrpR-like"/>
    <property type="match status" value="1"/>
</dbReference>
<sequence>MEQEIDGSGGLENGRRRRWTLEEKRAVVELSLDPTCSMAEVASCFDVLPAQIYGWRRELRETAEAKAREDGPMFLPAVIEPASVPAMLLEPEAAGVRLMPDTLVQVAMEVHGVPVMIAHGASATLVAAVIAALQRAL</sequence>
<dbReference type="RefSeq" id="WP_020820223.1">
    <property type="nucleotide sequence ID" value="NZ_FUYP01000042.1"/>
</dbReference>
<comment type="similarity">
    <text evidence="1">Belongs to the transposase 8 family.</text>
</comment>
<gene>
    <name evidence="2" type="ORF">SAMN06295937_10422</name>
</gene>
<protein>
    <submittedName>
        <fullName evidence="2">Transposase</fullName>
    </submittedName>
</protein>
<evidence type="ECO:0000313" key="2">
    <source>
        <dbReference type="EMBL" id="SKB98234.1"/>
    </source>
</evidence>
<dbReference type="Gene3D" id="1.10.10.10">
    <property type="entry name" value="Winged helix-like DNA-binding domain superfamily/Winged helix DNA-binding domain"/>
    <property type="match status" value="1"/>
</dbReference>
<evidence type="ECO:0000313" key="3">
    <source>
        <dbReference type="Proteomes" id="UP000190044"/>
    </source>
</evidence>
<dbReference type="GO" id="GO:0004803">
    <property type="term" value="F:transposase activity"/>
    <property type="evidence" value="ECO:0007669"/>
    <property type="project" value="InterPro"/>
</dbReference>
<evidence type="ECO:0000256" key="1">
    <source>
        <dbReference type="ARBA" id="ARBA00009964"/>
    </source>
</evidence>
<dbReference type="EMBL" id="FUYP01000042">
    <property type="protein sequence ID" value="SKB98234.1"/>
    <property type="molecule type" value="Genomic_DNA"/>
</dbReference>
<dbReference type="GO" id="GO:0006313">
    <property type="term" value="P:DNA transposition"/>
    <property type="evidence" value="ECO:0007669"/>
    <property type="project" value="InterPro"/>
</dbReference>
<dbReference type="PANTHER" id="PTHR37936:SF3">
    <property type="entry name" value="TRANSPOSASE INSC FOR INSERTION ELEMENT IS2A-RELATED"/>
    <property type="match status" value="1"/>
</dbReference>
<dbReference type="AlphaFoldDB" id="A0A1T5FQ17"/>
<name>A0A1T5FQ17_9SPHN</name>
<keyword evidence="3" id="KW-1185">Reference proteome</keyword>
<dbReference type="PANTHER" id="PTHR37936">
    <property type="entry name" value="TRANSPOSASE INSC FOR INSERTION ELEMENT IS2A-RELATED"/>
    <property type="match status" value="1"/>
</dbReference>
<dbReference type="NCBIfam" id="NF047595">
    <property type="entry name" value="IS66_ISRel24_TnpA"/>
    <property type="match status" value="1"/>
</dbReference>
<dbReference type="GO" id="GO:0043565">
    <property type="term" value="F:sequence-specific DNA binding"/>
    <property type="evidence" value="ECO:0007669"/>
    <property type="project" value="InterPro"/>
</dbReference>
<organism evidence="2 3">
    <name type="scientific">Sphingopyxis flava</name>
    <dbReference type="NCBI Taxonomy" id="1507287"/>
    <lineage>
        <taxon>Bacteria</taxon>
        <taxon>Pseudomonadati</taxon>
        <taxon>Pseudomonadota</taxon>
        <taxon>Alphaproteobacteria</taxon>
        <taxon>Sphingomonadales</taxon>
        <taxon>Sphingomonadaceae</taxon>
        <taxon>Sphingopyxis</taxon>
    </lineage>
</organism>
<reference evidence="3" key="1">
    <citation type="submission" date="2017-02" db="EMBL/GenBank/DDBJ databases">
        <authorList>
            <person name="Varghese N."/>
            <person name="Submissions S."/>
        </authorList>
    </citation>
    <scope>NUCLEOTIDE SEQUENCE [LARGE SCALE GENOMIC DNA]</scope>
    <source>
        <strain evidence="3">R11H</strain>
    </source>
</reference>
<accession>A0A1T5FQ17</accession>
<dbReference type="Pfam" id="PF01527">
    <property type="entry name" value="HTH_Tnp_1"/>
    <property type="match status" value="1"/>
</dbReference>
<dbReference type="InterPro" id="IPR036388">
    <property type="entry name" value="WH-like_DNA-bd_sf"/>
</dbReference>